<evidence type="ECO:0000313" key="1">
    <source>
        <dbReference type="EMBL" id="KAK0611939.1"/>
    </source>
</evidence>
<sequence length="175" mass="19081">MATHTPTPMLKIINSLSPTQTIHHLSKPAAMQSGIPRDLLDDLFSDTDTIEEAIPISIKASDEALTRVFAWMEKASAPAHKSSSISFADMLRKEKPSELPIERISGASLLFEIANAANYPAVEKLLDVVVSRIVRLLIGKSLKGMREFVGVQAVDGEEGEEGELASHLFAKMDLK</sequence>
<comment type="caution">
    <text evidence="1">The sequence shown here is derived from an EMBL/GenBank/DDBJ whole genome shotgun (WGS) entry which is preliminary data.</text>
</comment>
<proteinExistence type="predicted"/>
<name>A0AA39U6A1_9PEZI</name>
<dbReference type="SUPFAM" id="SSF81382">
    <property type="entry name" value="Skp1 dimerisation domain-like"/>
    <property type="match status" value="1"/>
</dbReference>
<dbReference type="Proteomes" id="UP001175000">
    <property type="component" value="Unassembled WGS sequence"/>
</dbReference>
<keyword evidence="2" id="KW-1185">Reference proteome</keyword>
<evidence type="ECO:0000313" key="2">
    <source>
        <dbReference type="Proteomes" id="UP001175000"/>
    </source>
</evidence>
<dbReference type="InterPro" id="IPR036296">
    <property type="entry name" value="SKP1-like_dim_sf"/>
</dbReference>
<reference evidence="1" key="1">
    <citation type="submission" date="2023-06" db="EMBL/GenBank/DDBJ databases">
        <title>Genome-scale phylogeny and comparative genomics of the fungal order Sordariales.</title>
        <authorList>
            <consortium name="Lawrence Berkeley National Laboratory"/>
            <person name="Hensen N."/>
            <person name="Bonometti L."/>
            <person name="Westerberg I."/>
            <person name="Brannstrom I.O."/>
            <person name="Guillou S."/>
            <person name="Cros-Aarteil S."/>
            <person name="Calhoun S."/>
            <person name="Haridas S."/>
            <person name="Kuo A."/>
            <person name="Mondo S."/>
            <person name="Pangilinan J."/>
            <person name="Riley R."/>
            <person name="Labutti K."/>
            <person name="Andreopoulos B."/>
            <person name="Lipzen A."/>
            <person name="Chen C."/>
            <person name="Yanf M."/>
            <person name="Daum C."/>
            <person name="Ng V."/>
            <person name="Clum A."/>
            <person name="Steindorff A."/>
            <person name="Ohm R."/>
            <person name="Martin F."/>
            <person name="Silar P."/>
            <person name="Natvig D."/>
            <person name="Lalanne C."/>
            <person name="Gautier V."/>
            <person name="Ament-Velasquez S.L."/>
            <person name="Kruys A."/>
            <person name="Hutchinson M.I."/>
            <person name="Powell A.J."/>
            <person name="Barry K."/>
            <person name="Miller A.N."/>
            <person name="Grigoriev I.V."/>
            <person name="Debuchy R."/>
            <person name="Gladieux P."/>
            <person name="Thoren M.H."/>
            <person name="Johannesson H."/>
        </authorList>
    </citation>
    <scope>NUCLEOTIDE SEQUENCE</scope>
    <source>
        <strain evidence="1">CBS 606.72</strain>
    </source>
</reference>
<dbReference type="Gene3D" id="3.30.710.10">
    <property type="entry name" value="Potassium Channel Kv1.1, Chain A"/>
    <property type="match status" value="1"/>
</dbReference>
<gene>
    <name evidence="1" type="ORF">B0T14DRAFT_595355</name>
</gene>
<accession>A0AA39U6A1</accession>
<dbReference type="GO" id="GO:0006511">
    <property type="term" value="P:ubiquitin-dependent protein catabolic process"/>
    <property type="evidence" value="ECO:0007669"/>
    <property type="project" value="InterPro"/>
</dbReference>
<organism evidence="1 2">
    <name type="scientific">Immersiella caudata</name>
    <dbReference type="NCBI Taxonomy" id="314043"/>
    <lineage>
        <taxon>Eukaryota</taxon>
        <taxon>Fungi</taxon>
        <taxon>Dikarya</taxon>
        <taxon>Ascomycota</taxon>
        <taxon>Pezizomycotina</taxon>
        <taxon>Sordariomycetes</taxon>
        <taxon>Sordariomycetidae</taxon>
        <taxon>Sordariales</taxon>
        <taxon>Lasiosphaeriaceae</taxon>
        <taxon>Immersiella</taxon>
    </lineage>
</organism>
<protein>
    <submittedName>
        <fullName evidence="1">Uncharacterized protein</fullName>
    </submittedName>
</protein>
<dbReference type="EMBL" id="JAULSU010000007">
    <property type="protein sequence ID" value="KAK0611939.1"/>
    <property type="molecule type" value="Genomic_DNA"/>
</dbReference>
<dbReference type="InterPro" id="IPR011333">
    <property type="entry name" value="SKP1/BTB/POZ_sf"/>
</dbReference>
<dbReference type="AlphaFoldDB" id="A0AA39U6A1"/>